<dbReference type="EMBL" id="LWHQ01000010">
    <property type="protein sequence ID" value="OAS26422.1"/>
    <property type="molecule type" value="Genomic_DNA"/>
</dbReference>
<dbReference type="RefSeq" id="WP_064503805.1">
    <property type="nucleotide sequence ID" value="NZ_LWHQ01000010.1"/>
</dbReference>
<organism evidence="2 3">
    <name type="scientific">Methylobacterium platani</name>
    <dbReference type="NCBI Taxonomy" id="427683"/>
    <lineage>
        <taxon>Bacteria</taxon>
        <taxon>Pseudomonadati</taxon>
        <taxon>Pseudomonadota</taxon>
        <taxon>Alphaproteobacteria</taxon>
        <taxon>Hyphomicrobiales</taxon>
        <taxon>Methylobacteriaceae</taxon>
        <taxon>Methylobacterium</taxon>
    </lineage>
</organism>
<dbReference type="AlphaFoldDB" id="A0A179SG57"/>
<accession>A0A179SG57</accession>
<protein>
    <submittedName>
        <fullName evidence="2">Uncharacterized protein</fullName>
    </submittedName>
</protein>
<feature type="region of interest" description="Disordered" evidence="1">
    <location>
        <begin position="1"/>
        <end position="60"/>
    </location>
</feature>
<comment type="caution">
    <text evidence="2">The sequence shown here is derived from an EMBL/GenBank/DDBJ whole genome shotgun (WGS) entry which is preliminary data.</text>
</comment>
<dbReference type="Proteomes" id="UP000078316">
    <property type="component" value="Unassembled WGS sequence"/>
</dbReference>
<reference evidence="2 3" key="1">
    <citation type="submission" date="2016-04" db="EMBL/GenBank/DDBJ databases">
        <authorList>
            <person name="Evans L.H."/>
            <person name="Alamgir A."/>
            <person name="Owens N."/>
            <person name="Weber N.D."/>
            <person name="Virtaneva K."/>
            <person name="Barbian K."/>
            <person name="Babar A."/>
            <person name="Rosenke K."/>
        </authorList>
    </citation>
    <scope>NUCLEOTIDE SEQUENCE [LARGE SCALE GENOMIC DNA]</scope>
    <source>
        <strain evidence="2 3">PMB02</strain>
    </source>
</reference>
<evidence type="ECO:0000256" key="1">
    <source>
        <dbReference type="SAM" id="MobiDB-lite"/>
    </source>
</evidence>
<sequence>MQRPLIILGTGGNALDIPDRVGSRPGSRRVAGFRDDARPEGGRAGATAAGNPGRTPRTGA</sequence>
<evidence type="ECO:0000313" key="2">
    <source>
        <dbReference type="EMBL" id="OAS26422.1"/>
    </source>
</evidence>
<dbReference type="STRING" id="427683.A5481_05025"/>
<proteinExistence type="predicted"/>
<evidence type="ECO:0000313" key="3">
    <source>
        <dbReference type="Proteomes" id="UP000078316"/>
    </source>
</evidence>
<dbReference type="OrthoDB" id="9815592at2"/>
<gene>
    <name evidence="2" type="ORF">A5481_05025</name>
</gene>
<name>A0A179SG57_9HYPH</name>
<feature type="compositionally biased region" description="Basic and acidic residues" evidence="1">
    <location>
        <begin position="32"/>
        <end position="41"/>
    </location>
</feature>